<evidence type="ECO:0000256" key="21">
    <source>
        <dbReference type="ARBA" id="ARBA00051341"/>
    </source>
</evidence>
<evidence type="ECO:0000256" key="15">
    <source>
        <dbReference type="ARBA" id="ARBA00043734"/>
    </source>
</evidence>
<comment type="catalytic activity">
    <reaction evidence="21">
        <text>O-phospho-L-tyrosyl-[protein] + H2O = L-tyrosyl-[protein] + phosphate</text>
        <dbReference type="Rhea" id="RHEA:10684"/>
        <dbReference type="Rhea" id="RHEA-COMP:10136"/>
        <dbReference type="Rhea" id="RHEA-COMP:20101"/>
        <dbReference type="ChEBI" id="CHEBI:15377"/>
        <dbReference type="ChEBI" id="CHEBI:43474"/>
        <dbReference type="ChEBI" id="CHEBI:46858"/>
        <dbReference type="ChEBI" id="CHEBI:61978"/>
        <dbReference type="EC" id="3.1.3.48"/>
    </reaction>
    <physiologicalReaction direction="left-to-right" evidence="21">
        <dbReference type="Rhea" id="RHEA:10685"/>
    </physiologicalReaction>
</comment>
<dbReference type="Pfam" id="PF10409">
    <property type="entry name" value="PTEN_C2"/>
    <property type="match status" value="1"/>
</dbReference>
<dbReference type="InterPro" id="IPR000387">
    <property type="entry name" value="Tyr_Pase_dom"/>
</dbReference>
<dbReference type="PROSITE" id="PS51181">
    <property type="entry name" value="PPASE_TENSIN"/>
    <property type="match status" value="1"/>
</dbReference>
<evidence type="ECO:0000256" key="6">
    <source>
        <dbReference type="ARBA" id="ARBA00013081"/>
    </source>
</evidence>
<dbReference type="GO" id="GO:0005634">
    <property type="term" value="C:nucleus"/>
    <property type="evidence" value="ECO:0007669"/>
    <property type="project" value="TreeGrafter"/>
</dbReference>
<dbReference type="SMART" id="SM00404">
    <property type="entry name" value="PTPc_motif"/>
    <property type="match status" value="1"/>
</dbReference>
<sequence length="457" mass="52077">MTAMTAKLRGLVSKNKRRYREDGYDLDLTYICPNIIAMGFPSEKLEGVYRNPMDEVLRLLEDKHKDHYKIYNLCSERRYDAAKFHGRVSIYPIDDHHPPDLDLIGKFCEDLDQWLAEDEKNIAAIHCKAGKGRTGVMICAYLLHRGLKSTAQEALDYYGFQRTKNRKGVTIPSQRRYVHYYGHMLRNKLKYEPVGLQLLTIVLSTLPNLNGGLCFTISQARTKVWHSPVYEIRRNSSSDQNINLPQRFDLTPPLALSGDIKMQCSAVKHLFNNPKMTTKKEPLFHFCFNTFFVGQSIVMESTELLPDLQSQESAPDSSEASLATVLSNMGSLSMATLESRDNVSAEKSYASLSLRSPPPSSAERYRASIHEDKDDHIVLTFKKEDVDPAHKERTAKVIPSDFVMELVFRRLESLPDSSEQQTLLDEPQSTHDPPEVDPEELSGMTTDDEDYDDDDDQ</sequence>
<evidence type="ECO:0000256" key="4">
    <source>
        <dbReference type="ARBA" id="ARBA00013015"/>
    </source>
</evidence>
<feature type="compositionally biased region" description="Acidic residues" evidence="22">
    <location>
        <begin position="435"/>
        <end position="457"/>
    </location>
</feature>
<evidence type="ECO:0000313" key="27">
    <source>
        <dbReference type="Proteomes" id="UP000186922"/>
    </source>
</evidence>
<comment type="subcellular location">
    <subcellularLocation>
        <location evidence="1">Cell projection</location>
        <location evidence="1">Neuron projection</location>
    </subcellularLocation>
    <subcellularLocation>
        <location evidence="2">Cytoplasm</location>
    </subcellularLocation>
</comment>
<dbReference type="EC" id="3.1.3.67" evidence="4"/>
<feature type="region of interest" description="Disordered" evidence="22">
    <location>
        <begin position="413"/>
        <end position="457"/>
    </location>
</feature>
<evidence type="ECO:0000259" key="25">
    <source>
        <dbReference type="PROSITE" id="PS51182"/>
    </source>
</evidence>
<evidence type="ECO:0000256" key="1">
    <source>
        <dbReference type="ARBA" id="ARBA00004487"/>
    </source>
</evidence>
<dbReference type="InterPro" id="IPR029021">
    <property type="entry name" value="Prot-tyrosine_phosphatase-like"/>
</dbReference>
<dbReference type="FunFam" id="3.90.190.10:FF:000029">
    <property type="entry name" value="Phosphatidylinositol 3,4,5-trisphosphate 3-phosphatase and dual-specificity protein phosphatase PTEN"/>
    <property type="match status" value="1"/>
</dbReference>
<dbReference type="InterPro" id="IPR016130">
    <property type="entry name" value="Tyr_Pase_AS"/>
</dbReference>
<comment type="catalytic activity">
    <reaction evidence="12">
        <text>1,2-dihexadecanoyl-sn-glycero-3-phospho-(1D-myo-inositol-3,4,5-trisphosphate) + H2O = 1,2-dihexadecanoyl-sn-glycero-3-phospho-(1D-myo-inositol-4,5-bisphosphate) + phosphate</text>
        <dbReference type="Rhea" id="RHEA:43560"/>
        <dbReference type="ChEBI" id="CHEBI:15377"/>
        <dbReference type="ChEBI" id="CHEBI:43474"/>
        <dbReference type="ChEBI" id="CHEBI:83420"/>
        <dbReference type="ChEBI" id="CHEBI:83423"/>
    </reaction>
    <physiologicalReaction direction="left-to-right" evidence="12">
        <dbReference type="Rhea" id="RHEA:43561"/>
    </physiologicalReaction>
</comment>
<comment type="catalytic activity">
    <reaction evidence="19">
        <text>O-phospho-L-seryl-[protein] + H2O = L-seryl-[protein] + phosphate</text>
        <dbReference type="Rhea" id="RHEA:20629"/>
        <dbReference type="Rhea" id="RHEA-COMP:9863"/>
        <dbReference type="Rhea" id="RHEA-COMP:11604"/>
        <dbReference type="ChEBI" id="CHEBI:15377"/>
        <dbReference type="ChEBI" id="CHEBI:29999"/>
        <dbReference type="ChEBI" id="CHEBI:43474"/>
        <dbReference type="ChEBI" id="CHEBI:83421"/>
        <dbReference type="EC" id="3.1.3.16"/>
    </reaction>
    <physiologicalReaction direction="left-to-right" evidence="19">
        <dbReference type="Rhea" id="RHEA:20630"/>
    </physiologicalReaction>
</comment>
<comment type="catalytic activity">
    <reaction evidence="13">
        <text>1,2-dioctanoyl-sn-glycero-3-phospho-(1D-myo-inositol-3,4,5-trisphosphate) + H2O = 1,2-dioctanoyl-sn-glycero-3-phospho-(1D-myo-inositol-4,5-bisphosphate) + phosphate</text>
        <dbReference type="Rhea" id="RHEA:43552"/>
        <dbReference type="ChEBI" id="CHEBI:15377"/>
        <dbReference type="ChEBI" id="CHEBI:43474"/>
        <dbReference type="ChEBI" id="CHEBI:83416"/>
        <dbReference type="ChEBI" id="CHEBI:83419"/>
    </reaction>
    <physiologicalReaction direction="left-to-right" evidence="13">
        <dbReference type="Rhea" id="RHEA:43553"/>
    </physiologicalReaction>
</comment>
<dbReference type="InterPro" id="IPR029023">
    <property type="entry name" value="Tensin_phosphatase"/>
</dbReference>
<dbReference type="GO" id="GO:0004725">
    <property type="term" value="F:protein tyrosine phosphatase activity"/>
    <property type="evidence" value="ECO:0007669"/>
    <property type="project" value="UniProtKB-EC"/>
</dbReference>
<feature type="domain" description="Tyrosine specific protein phosphatases" evidence="23">
    <location>
        <begin position="105"/>
        <end position="176"/>
    </location>
</feature>
<dbReference type="PANTHER" id="PTHR12305:SF81">
    <property type="entry name" value="PHOSPHATIDYLINOSITOL 3,4,5-TRISPHOSPHATE 3-PHOSPHATASE AND DUAL-SPECIFICITY PROTEIN PHOSPHATASE PTEN"/>
    <property type="match status" value="1"/>
</dbReference>
<comment type="catalytic activity">
    <reaction evidence="20">
        <text>O-phospho-L-threonyl-[protein] + H2O = L-threonyl-[protein] + phosphate</text>
        <dbReference type="Rhea" id="RHEA:47004"/>
        <dbReference type="Rhea" id="RHEA-COMP:11060"/>
        <dbReference type="Rhea" id="RHEA-COMP:11605"/>
        <dbReference type="ChEBI" id="CHEBI:15377"/>
        <dbReference type="ChEBI" id="CHEBI:30013"/>
        <dbReference type="ChEBI" id="CHEBI:43474"/>
        <dbReference type="ChEBI" id="CHEBI:61977"/>
        <dbReference type="EC" id="3.1.3.16"/>
    </reaction>
    <physiologicalReaction direction="left-to-right" evidence="20">
        <dbReference type="Rhea" id="RHEA:47005"/>
    </physiologicalReaction>
</comment>
<dbReference type="GO" id="GO:0005886">
    <property type="term" value="C:plasma membrane"/>
    <property type="evidence" value="ECO:0007669"/>
    <property type="project" value="TreeGrafter"/>
</dbReference>
<evidence type="ECO:0000256" key="22">
    <source>
        <dbReference type="SAM" id="MobiDB-lite"/>
    </source>
</evidence>
<evidence type="ECO:0000256" key="5">
    <source>
        <dbReference type="ARBA" id="ARBA00013064"/>
    </source>
</evidence>
<feature type="domain" description="C2 tensin-type" evidence="25">
    <location>
        <begin position="193"/>
        <end position="411"/>
    </location>
</feature>
<dbReference type="EC" id="3.1.3.48" evidence="5"/>
<dbReference type="PROSITE" id="PS51182">
    <property type="entry name" value="C2_TENSIN"/>
    <property type="match status" value="1"/>
</dbReference>
<dbReference type="GO" id="GO:0048870">
    <property type="term" value="P:cell motility"/>
    <property type="evidence" value="ECO:0007669"/>
    <property type="project" value="TreeGrafter"/>
</dbReference>
<keyword evidence="8" id="KW-0378">Hydrolase</keyword>
<dbReference type="Proteomes" id="UP000186922">
    <property type="component" value="Unassembled WGS sequence"/>
</dbReference>
<accession>A0A1D1UNF5</accession>
<dbReference type="GO" id="GO:0051896">
    <property type="term" value="P:regulation of phosphatidylinositol 3-kinase/protein kinase B signal transduction"/>
    <property type="evidence" value="ECO:0007669"/>
    <property type="project" value="TreeGrafter"/>
</dbReference>
<dbReference type="Gene3D" id="2.60.40.1110">
    <property type="match status" value="1"/>
</dbReference>
<dbReference type="GO" id="GO:0008285">
    <property type="term" value="P:negative regulation of cell population proliferation"/>
    <property type="evidence" value="ECO:0007669"/>
    <property type="project" value="TreeGrafter"/>
</dbReference>
<dbReference type="InterPro" id="IPR035892">
    <property type="entry name" value="C2_domain_sf"/>
</dbReference>
<dbReference type="GO" id="GO:0016314">
    <property type="term" value="F:phosphatidylinositol-3,4,5-trisphosphate 3-phosphatase activity"/>
    <property type="evidence" value="ECO:0007669"/>
    <property type="project" value="UniProtKB-EC"/>
</dbReference>
<dbReference type="PROSITE" id="PS50056">
    <property type="entry name" value="TYR_PHOSPHATASE_2"/>
    <property type="match status" value="1"/>
</dbReference>
<comment type="catalytic activity">
    <reaction evidence="16">
        <text>a 1,2-diacyl-sn-glycero-3-phospho-(1D-myo-inositol-3,4,5-trisphosphate) + H2O = a 1,2-diacyl-sn-glycero-3-phospho-(1D-myo-inositol-4,5-bisphosphate) + phosphate</text>
        <dbReference type="Rhea" id="RHEA:25017"/>
        <dbReference type="ChEBI" id="CHEBI:15377"/>
        <dbReference type="ChEBI" id="CHEBI:43474"/>
        <dbReference type="ChEBI" id="CHEBI:57836"/>
        <dbReference type="ChEBI" id="CHEBI:58456"/>
        <dbReference type="EC" id="3.1.3.67"/>
    </reaction>
    <physiologicalReaction direction="left-to-right" evidence="16">
        <dbReference type="Rhea" id="RHEA:25018"/>
    </physiologicalReaction>
</comment>
<dbReference type="PANTHER" id="PTHR12305">
    <property type="entry name" value="PHOSPHATASE WITH HOMOLOGY TO TENSIN"/>
    <property type="match status" value="1"/>
</dbReference>
<protein>
    <recommendedName>
        <fullName evidence="14">Phosphatidylinositol 3,4,5-trisphosphate 3-phosphatase and dual-specificity protein phosphatase PTEN</fullName>
        <ecNumber evidence="6">3.1.3.16</ecNumber>
        <ecNumber evidence="5">3.1.3.48</ecNumber>
        <ecNumber evidence="4">3.1.3.67</ecNumber>
    </recommendedName>
    <alternativeName>
        <fullName evidence="18">Inositol polyphosphate 3-phosphatase</fullName>
    </alternativeName>
</protein>
<evidence type="ECO:0000256" key="11">
    <source>
        <dbReference type="ARBA" id="ARBA00023273"/>
    </source>
</evidence>
<comment type="caution">
    <text evidence="26">The sequence shown here is derived from an EMBL/GenBank/DDBJ whole genome shotgun (WGS) entry which is preliminary data.</text>
</comment>
<dbReference type="InterPro" id="IPR014020">
    <property type="entry name" value="Tensin_C2-dom"/>
</dbReference>
<evidence type="ECO:0000256" key="19">
    <source>
        <dbReference type="ARBA" id="ARBA00047986"/>
    </source>
</evidence>
<dbReference type="SUPFAM" id="SSF49562">
    <property type="entry name" value="C2 domain (Calcium/lipid-binding domain, CaLB)"/>
    <property type="match status" value="1"/>
</dbReference>
<evidence type="ECO:0000256" key="14">
    <source>
        <dbReference type="ARBA" id="ARBA00034338"/>
    </source>
</evidence>
<evidence type="ECO:0000256" key="13">
    <source>
        <dbReference type="ARBA" id="ARBA00034268"/>
    </source>
</evidence>
<evidence type="ECO:0000256" key="3">
    <source>
        <dbReference type="ARBA" id="ARBA00007881"/>
    </source>
</evidence>
<proteinExistence type="inferred from homology"/>
<dbReference type="Pfam" id="PF22784">
    <property type="entry name" value="PTP-SAK"/>
    <property type="match status" value="1"/>
</dbReference>
<dbReference type="AlphaFoldDB" id="A0A1D1UNF5"/>
<evidence type="ECO:0000259" key="24">
    <source>
        <dbReference type="PROSITE" id="PS51181"/>
    </source>
</evidence>
<dbReference type="EMBL" id="BDGG01000001">
    <property type="protein sequence ID" value="GAU89182.1"/>
    <property type="molecule type" value="Genomic_DNA"/>
</dbReference>
<dbReference type="GO" id="GO:0043005">
    <property type="term" value="C:neuron projection"/>
    <property type="evidence" value="ECO:0007669"/>
    <property type="project" value="UniProtKB-SubCell"/>
</dbReference>
<keyword evidence="9" id="KW-0904">Protein phosphatase</keyword>
<dbReference type="InterPro" id="IPR045101">
    <property type="entry name" value="PTP_PTEN"/>
</dbReference>
<dbReference type="PROSITE" id="PS00383">
    <property type="entry name" value="TYR_PHOSPHATASE_1"/>
    <property type="match status" value="1"/>
</dbReference>
<keyword evidence="11" id="KW-0966">Cell projection</keyword>
<keyword evidence="27" id="KW-1185">Reference proteome</keyword>
<evidence type="ECO:0000256" key="18">
    <source>
        <dbReference type="ARBA" id="ARBA00044309"/>
    </source>
</evidence>
<reference evidence="26 27" key="1">
    <citation type="journal article" date="2016" name="Nat. Commun.">
        <title>Extremotolerant tardigrade genome and improved radiotolerance of human cultured cells by tardigrade-unique protein.</title>
        <authorList>
            <person name="Hashimoto T."/>
            <person name="Horikawa D.D."/>
            <person name="Saito Y."/>
            <person name="Kuwahara H."/>
            <person name="Kozuka-Hata H."/>
            <person name="Shin-I T."/>
            <person name="Minakuchi Y."/>
            <person name="Ohishi K."/>
            <person name="Motoyama A."/>
            <person name="Aizu T."/>
            <person name="Enomoto A."/>
            <person name="Kondo K."/>
            <person name="Tanaka S."/>
            <person name="Hara Y."/>
            <person name="Koshikawa S."/>
            <person name="Sagara H."/>
            <person name="Miura T."/>
            <person name="Yokobori S."/>
            <person name="Miyagawa K."/>
            <person name="Suzuki Y."/>
            <person name="Kubo T."/>
            <person name="Oyama M."/>
            <person name="Kohara Y."/>
            <person name="Fujiyama A."/>
            <person name="Arakawa K."/>
            <person name="Katayama T."/>
            <person name="Toyoda A."/>
            <person name="Kunieda T."/>
        </authorList>
    </citation>
    <scope>NUCLEOTIDE SEQUENCE [LARGE SCALE GENOMIC DNA]</scope>
    <source>
        <strain evidence="26 27">YOKOZUNA-1</strain>
    </source>
</reference>
<name>A0A1D1UNF5_RAMVA</name>
<evidence type="ECO:0000256" key="20">
    <source>
        <dbReference type="ARBA" id="ARBA00048832"/>
    </source>
</evidence>
<evidence type="ECO:0000256" key="12">
    <source>
        <dbReference type="ARBA" id="ARBA00034256"/>
    </source>
</evidence>
<dbReference type="CDD" id="cd14509">
    <property type="entry name" value="PTP_PTEN"/>
    <property type="match status" value="1"/>
</dbReference>
<dbReference type="SUPFAM" id="SSF52799">
    <property type="entry name" value="(Phosphotyrosine protein) phosphatases II"/>
    <property type="match status" value="1"/>
</dbReference>
<comment type="catalytic activity">
    <reaction evidence="15">
        <text>1D-myo-inositol 1,3,4,5-tetrakisphosphate + H2O = 1D-myo-inositol 1,4,5-trisphosphate + phosphate</text>
        <dbReference type="Rhea" id="RHEA:77155"/>
        <dbReference type="ChEBI" id="CHEBI:15377"/>
        <dbReference type="ChEBI" id="CHEBI:43474"/>
        <dbReference type="ChEBI" id="CHEBI:57895"/>
        <dbReference type="ChEBI" id="CHEBI:203600"/>
    </reaction>
    <physiologicalReaction direction="left-to-right" evidence="15">
        <dbReference type="Rhea" id="RHEA:77156"/>
    </physiologicalReaction>
</comment>
<dbReference type="STRING" id="947166.A0A1D1UNF5"/>
<keyword evidence="7" id="KW-0963">Cytoplasm</keyword>
<dbReference type="InterPro" id="IPR051281">
    <property type="entry name" value="Dual-spec_lipid-protein_phosph"/>
</dbReference>
<evidence type="ECO:0000259" key="23">
    <source>
        <dbReference type="PROSITE" id="PS50056"/>
    </source>
</evidence>
<dbReference type="SMART" id="SM01326">
    <property type="entry name" value="PTEN_C2"/>
    <property type="match status" value="1"/>
</dbReference>
<evidence type="ECO:0000313" key="26">
    <source>
        <dbReference type="EMBL" id="GAU89182.1"/>
    </source>
</evidence>
<evidence type="ECO:0000256" key="2">
    <source>
        <dbReference type="ARBA" id="ARBA00004496"/>
    </source>
</evidence>
<evidence type="ECO:0000256" key="9">
    <source>
        <dbReference type="ARBA" id="ARBA00022912"/>
    </source>
</evidence>
<dbReference type="Gene3D" id="3.90.190.10">
    <property type="entry name" value="Protein tyrosine phosphatase superfamily"/>
    <property type="match status" value="1"/>
</dbReference>
<dbReference type="EC" id="3.1.3.16" evidence="6"/>
<gene>
    <name evidence="26" type="primary">RvY_01761-1</name>
    <name evidence="26" type="synonym">RvY_01761.1</name>
    <name evidence="26" type="ORF">RvY_01761</name>
</gene>
<dbReference type="GO" id="GO:0004722">
    <property type="term" value="F:protein serine/threonine phosphatase activity"/>
    <property type="evidence" value="ECO:0007669"/>
    <property type="project" value="UniProtKB-EC"/>
</dbReference>
<evidence type="ECO:0000256" key="16">
    <source>
        <dbReference type="ARBA" id="ARBA00043760"/>
    </source>
</evidence>
<dbReference type="GO" id="GO:0046856">
    <property type="term" value="P:phosphatidylinositol dephosphorylation"/>
    <property type="evidence" value="ECO:0007669"/>
    <property type="project" value="TreeGrafter"/>
</dbReference>
<organism evidence="26 27">
    <name type="scientific">Ramazzottius varieornatus</name>
    <name type="common">Water bear</name>
    <name type="synonym">Tardigrade</name>
    <dbReference type="NCBI Taxonomy" id="947166"/>
    <lineage>
        <taxon>Eukaryota</taxon>
        <taxon>Metazoa</taxon>
        <taxon>Ecdysozoa</taxon>
        <taxon>Tardigrada</taxon>
        <taxon>Eutardigrada</taxon>
        <taxon>Parachela</taxon>
        <taxon>Hypsibioidea</taxon>
        <taxon>Ramazzottiidae</taxon>
        <taxon>Ramazzottius</taxon>
    </lineage>
</organism>
<dbReference type="InterPro" id="IPR057023">
    <property type="entry name" value="PTP-SAK"/>
</dbReference>
<comment type="catalytic activity">
    <reaction evidence="17">
        <text>1D-myo-inositol 1,3,4,5,6-pentakisphosphate + H2O = 1D-myo-inositol 1,4,5,6-tetrakisphosphate + phosphate</text>
        <dbReference type="Rhea" id="RHEA:77143"/>
        <dbReference type="ChEBI" id="CHEBI:15377"/>
        <dbReference type="ChEBI" id="CHEBI:43474"/>
        <dbReference type="ChEBI" id="CHEBI:57627"/>
        <dbReference type="ChEBI" id="CHEBI:57733"/>
    </reaction>
    <physiologicalReaction direction="left-to-right" evidence="17">
        <dbReference type="Rhea" id="RHEA:77144"/>
    </physiologicalReaction>
</comment>
<evidence type="ECO:0000256" key="10">
    <source>
        <dbReference type="ARBA" id="ARBA00023098"/>
    </source>
</evidence>
<dbReference type="GO" id="GO:0050793">
    <property type="term" value="P:regulation of developmental process"/>
    <property type="evidence" value="ECO:0007669"/>
    <property type="project" value="UniProtKB-ARBA"/>
</dbReference>
<evidence type="ECO:0000256" key="17">
    <source>
        <dbReference type="ARBA" id="ARBA00043762"/>
    </source>
</evidence>
<feature type="domain" description="Phosphatase tensin-type" evidence="24">
    <location>
        <begin position="17"/>
        <end position="188"/>
    </location>
</feature>
<dbReference type="OrthoDB" id="16692at2759"/>
<evidence type="ECO:0000256" key="7">
    <source>
        <dbReference type="ARBA" id="ARBA00022490"/>
    </source>
</evidence>
<keyword evidence="10" id="KW-0443">Lipid metabolism</keyword>
<comment type="similarity">
    <text evidence="3">Belongs to the PTEN phosphatase protein family.</text>
</comment>
<evidence type="ECO:0000256" key="8">
    <source>
        <dbReference type="ARBA" id="ARBA00022801"/>
    </source>
</evidence>
<dbReference type="GO" id="GO:0005829">
    <property type="term" value="C:cytosol"/>
    <property type="evidence" value="ECO:0007669"/>
    <property type="project" value="TreeGrafter"/>
</dbReference>
<dbReference type="GO" id="GO:0043491">
    <property type="term" value="P:phosphatidylinositol 3-kinase/protein kinase B signal transduction"/>
    <property type="evidence" value="ECO:0007669"/>
    <property type="project" value="TreeGrafter"/>
</dbReference>
<dbReference type="InterPro" id="IPR003595">
    <property type="entry name" value="Tyr_Pase_cat"/>
</dbReference>